<evidence type="ECO:0000313" key="2">
    <source>
        <dbReference type="EMBL" id="TGG39945.1"/>
    </source>
</evidence>
<dbReference type="AlphaFoldDB" id="A0A4Z0V862"/>
<dbReference type="RefSeq" id="WP_135470892.1">
    <property type="nucleotide sequence ID" value="NZ_CASGTF010000037.1"/>
</dbReference>
<dbReference type="Pfam" id="PF14060">
    <property type="entry name" value="DUF4252"/>
    <property type="match status" value="1"/>
</dbReference>
<feature type="chain" id="PRO_5021346640" evidence="1">
    <location>
        <begin position="21"/>
        <end position="152"/>
    </location>
</feature>
<proteinExistence type="predicted"/>
<protein>
    <submittedName>
        <fullName evidence="2">DUF4252 domain-containing protein</fullName>
    </submittedName>
</protein>
<keyword evidence="1" id="KW-0732">Signal</keyword>
<reference evidence="2 3" key="1">
    <citation type="submission" date="2019-02" db="EMBL/GenBank/DDBJ databases">
        <title>Isolation and identification of novel species under the genus Muribaculum.</title>
        <authorList>
            <person name="Miyake S."/>
            <person name="Ding Y."/>
            <person name="Low A."/>
            <person name="Soh M."/>
            <person name="Seedorf H."/>
        </authorList>
    </citation>
    <scope>NUCLEOTIDE SEQUENCE [LARGE SCALE GENOMIC DNA]</scope>
    <source>
        <strain evidence="2 3">TLL-A3</strain>
    </source>
</reference>
<gene>
    <name evidence="2" type="ORF">EZ315_04220</name>
</gene>
<sequence length="152" mass="16967">MKRKIFLFATAMIIALAAGAQSPFFKKCENVKGVTTVYVSKAMLEMAGNIGGIGLKDKTLLTEKIDNTQIVTSDNAKGREFIDKHLSMITSDKEYEVLVQINDDKENVRIYRQNIGKGKSRYVVICKEPEETTVITIEGSLSLEDVARCTKR</sequence>
<evidence type="ECO:0000313" key="3">
    <source>
        <dbReference type="Proteomes" id="UP000297635"/>
    </source>
</evidence>
<dbReference type="GeneID" id="82148987"/>
<feature type="signal peptide" evidence="1">
    <location>
        <begin position="1"/>
        <end position="20"/>
    </location>
</feature>
<dbReference type="EMBL" id="SJSA01000001">
    <property type="protein sequence ID" value="TGG39945.1"/>
    <property type="molecule type" value="Genomic_DNA"/>
</dbReference>
<accession>A0A4Z0V862</accession>
<name>A0A4Z0V862_9BACT</name>
<comment type="caution">
    <text evidence="2">The sequence shown here is derived from an EMBL/GenBank/DDBJ whole genome shotgun (WGS) entry which is preliminary data.</text>
</comment>
<evidence type="ECO:0000256" key="1">
    <source>
        <dbReference type="SAM" id="SignalP"/>
    </source>
</evidence>
<dbReference type="InterPro" id="IPR025348">
    <property type="entry name" value="DUF4252"/>
</dbReference>
<dbReference type="Proteomes" id="UP000297635">
    <property type="component" value="Unassembled WGS sequence"/>
</dbReference>
<keyword evidence="3" id="KW-1185">Reference proteome</keyword>
<organism evidence="2 3">
    <name type="scientific">Duncaniella freteri</name>
    <dbReference type="NCBI Taxonomy" id="2530391"/>
    <lineage>
        <taxon>Bacteria</taxon>
        <taxon>Pseudomonadati</taxon>
        <taxon>Bacteroidota</taxon>
        <taxon>Bacteroidia</taxon>
        <taxon>Bacteroidales</taxon>
        <taxon>Muribaculaceae</taxon>
        <taxon>Duncaniella</taxon>
    </lineage>
</organism>